<keyword evidence="13 19" id="KW-0408">Iron</keyword>
<evidence type="ECO:0000256" key="18">
    <source>
        <dbReference type="PIRSR" id="PIRSR038885-1"/>
    </source>
</evidence>
<evidence type="ECO:0000256" key="15">
    <source>
        <dbReference type="ARBA" id="ARBA00023128"/>
    </source>
</evidence>
<dbReference type="Pfam" id="PF00032">
    <property type="entry name" value="Cytochrom_B_C"/>
    <property type="match status" value="1"/>
</dbReference>
<evidence type="ECO:0000256" key="7">
    <source>
        <dbReference type="ARBA" id="ARBA00022660"/>
    </source>
</evidence>
<comment type="cofactor">
    <cofactor evidence="19">
        <name>heme</name>
        <dbReference type="ChEBI" id="CHEBI:30413"/>
    </cofactor>
    <text evidence="19">Binds 2 heme groups non-covalently.</text>
</comment>
<feature type="transmembrane region" description="Helical" evidence="20">
    <location>
        <begin position="221"/>
        <end position="245"/>
    </location>
</feature>
<evidence type="ECO:0000259" key="21">
    <source>
        <dbReference type="PROSITE" id="PS51002"/>
    </source>
</evidence>
<dbReference type="Pfam" id="PF00033">
    <property type="entry name" value="Cytochrome_B"/>
    <property type="match status" value="1"/>
</dbReference>
<dbReference type="InterPro" id="IPR016174">
    <property type="entry name" value="Di-haem_cyt_TM"/>
</dbReference>
<dbReference type="GO" id="GO:0008121">
    <property type="term" value="F:quinol-cytochrome-c reductase activity"/>
    <property type="evidence" value="ECO:0007669"/>
    <property type="project" value="InterPro"/>
</dbReference>
<geneLocation type="mitochondrion" evidence="23"/>
<comment type="cofactor">
    <cofactor evidence="20">
        <name>heme b</name>
        <dbReference type="ChEBI" id="CHEBI:60344"/>
    </cofactor>
    <text evidence="20">Binds 2 heme groups non-covalently.</text>
</comment>
<dbReference type="InterPro" id="IPR048260">
    <property type="entry name" value="Cytochrome_b_C_euk/bac"/>
</dbReference>
<dbReference type="InterPro" id="IPR005797">
    <property type="entry name" value="Cyt_b/b6_N"/>
</dbReference>
<accession>A0A1P8YZJ9</accession>
<keyword evidence="7 20" id="KW-0679">Respiratory chain</keyword>
<comment type="similarity">
    <text evidence="17 20">Belongs to the cytochrome b family.</text>
</comment>
<dbReference type="PIRSF" id="PIRSF038885">
    <property type="entry name" value="COB"/>
    <property type="match status" value="1"/>
</dbReference>
<evidence type="ECO:0000259" key="22">
    <source>
        <dbReference type="PROSITE" id="PS51003"/>
    </source>
</evidence>
<reference evidence="23" key="1">
    <citation type="journal article" date="2016" name="Biochem. Syst. Ecol.">
        <title>The mitogenomes of three beetles (Coleoptera: Polyphaga: Cucujiformia): New gene rearrangement and phylogeny.</title>
        <authorList>
            <person name="Li X.-J."/>
            <person name="Ou J."/>
            <person name="Wei Z.-M."/>
            <person name="Li Y.-X."/>
            <person name="Tian Y.-F."/>
        </authorList>
    </citation>
    <scope>NUCLEOTIDE SEQUENCE</scope>
</reference>
<evidence type="ECO:0000256" key="19">
    <source>
        <dbReference type="PIRSR" id="PIRSR038885-2"/>
    </source>
</evidence>
<keyword evidence="8 20" id="KW-0812">Transmembrane</keyword>
<keyword evidence="12 20" id="KW-1133">Transmembrane helix</keyword>
<feature type="transmembrane region" description="Helical" evidence="20">
    <location>
        <begin position="114"/>
        <end position="134"/>
    </location>
</feature>
<keyword evidence="16 20" id="KW-0472">Membrane</keyword>
<evidence type="ECO:0000256" key="10">
    <source>
        <dbReference type="ARBA" id="ARBA00022792"/>
    </source>
</evidence>
<evidence type="ECO:0000256" key="12">
    <source>
        <dbReference type="ARBA" id="ARBA00022989"/>
    </source>
</evidence>
<evidence type="ECO:0000313" key="23">
    <source>
        <dbReference type="EMBL" id="AQD17647.1"/>
    </source>
</evidence>
<evidence type="ECO:0000256" key="20">
    <source>
        <dbReference type="RuleBase" id="RU362117"/>
    </source>
</evidence>
<evidence type="ECO:0000256" key="8">
    <source>
        <dbReference type="ARBA" id="ARBA00022692"/>
    </source>
</evidence>
<feature type="transmembrane region" description="Helical" evidence="20">
    <location>
        <begin position="146"/>
        <end position="167"/>
    </location>
</feature>
<feature type="binding site" evidence="18">
    <location>
        <position position="202"/>
    </location>
    <ligand>
        <name>a ubiquinone</name>
        <dbReference type="ChEBI" id="CHEBI:16389"/>
    </ligand>
</feature>
<comment type="subcellular location">
    <subcellularLocation>
        <location evidence="2">Mitochondrion inner membrane</location>
        <topology evidence="2">Multi-pass membrane protein</topology>
    </subcellularLocation>
</comment>
<dbReference type="GO" id="GO:0016491">
    <property type="term" value="F:oxidoreductase activity"/>
    <property type="evidence" value="ECO:0007669"/>
    <property type="project" value="UniProtKB-UniRule"/>
</dbReference>
<keyword evidence="15 20" id="KW-0496">Mitochondrion</keyword>
<protein>
    <recommendedName>
        <fullName evidence="4 20">Cytochrome b</fullName>
    </recommendedName>
</protein>
<dbReference type="CDD" id="cd00290">
    <property type="entry name" value="cytochrome_b_C"/>
    <property type="match status" value="1"/>
</dbReference>
<evidence type="ECO:0000256" key="2">
    <source>
        <dbReference type="ARBA" id="ARBA00004448"/>
    </source>
</evidence>
<dbReference type="InterPro" id="IPR027387">
    <property type="entry name" value="Cytb/b6-like_sf"/>
</dbReference>
<keyword evidence="14" id="KW-0830">Ubiquinone</keyword>
<evidence type="ECO:0000256" key="3">
    <source>
        <dbReference type="ARBA" id="ARBA00011649"/>
    </source>
</evidence>
<dbReference type="GO" id="GO:0005743">
    <property type="term" value="C:mitochondrial inner membrane"/>
    <property type="evidence" value="ECO:0007669"/>
    <property type="project" value="UniProtKB-SubCell"/>
</dbReference>
<sequence>MKMNFRKTHPLIKIFNNSLIDLPTPSSITSMWNFGSLLGLCLMLQIITGIFLAMHYCPNINLAFDSVAHICRNVNYGWLIRTIHANGASFFFICLYIHIGRGIYYSSYNLKETWMIGVTIFFLIMATAFLGYVLPWGQMSFWGATVITNLISAIPYMGTSIVQWIWGGFAVDNATLTRFFTFHFLLPFIVTALVIIHLLFLHQTGSNNPLGTMKNIDKIPFHPYFTFKDILGMMIMMFLLMFLTLNSPYLLGDPDNFIPANPMITPIHIKPEWYFLFAYAILRSTTNKLGGVIALALSIAILYLMPFINKKKFNSTQFYPLNKFLFWTLLSIITLLTWIGARPVEDPYIILGQELTILYFMYYFINSILYKMWDKIIYH</sequence>
<feature type="binding site" description="axial binding residue" evidence="19">
    <location>
        <position position="183"/>
    </location>
    <ligand>
        <name>heme b</name>
        <dbReference type="ChEBI" id="CHEBI:60344"/>
        <label>b562</label>
    </ligand>
    <ligandPart>
        <name>Fe</name>
        <dbReference type="ChEBI" id="CHEBI:18248"/>
    </ligandPart>
</feature>
<dbReference type="PANTHER" id="PTHR19271:SF16">
    <property type="entry name" value="CYTOCHROME B"/>
    <property type="match status" value="1"/>
</dbReference>
<dbReference type="InterPro" id="IPR030689">
    <property type="entry name" value="Cytochrome_b"/>
</dbReference>
<name>A0A1P8YZJ9_CALCS</name>
<keyword evidence="10" id="KW-0999">Mitochondrion inner membrane</keyword>
<evidence type="ECO:0000256" key="16">
    <source>
        <dbReference type="ARBA" id="ARBA00023136"/>
    </source>
</evidence>
<dbReference type="GO" id="GO:0045275">
    <property type="term" value="C:respiratory chain complex III"/>
    <property type="evidence" value="ECO:0007669"/>
    <property type="project" value="InterPro"/>
</dbReference>
<feature type="binding site" description="axial binding residue" evidence="19">
    <location>
        <position position="98"/>
    </location>
    <ligand>
        <name>heme b</name>
        <dbReference type="ChEBI" id="CHEBI:60344"/>
        <label>b566</label>
    </ligand>
    <ligandPart>
        <name>Fe</name>
        <dbReference type="ChEBI" id="CHEBI:18248"/>
    </ligandPart>
</feature>
<evidence type="ECO:0000256" key="17">
    <source>
        <dbReference type="ARBA" id="ARBA00061233"/>
    </source>
</evidence>
<comment type="function">
    <text evidence="1 20">Component of the ubiquinol-cytochrome c reductase complex (complex III or cytochrome b-c1 complex) that is part of the mitochondrial respiratory chain. The b-c1 complex mediates electron transfer from ubiquinol to cytochrome c. Contributes to the generation of a proton gradient across the mitochondrial membrane that is then used for ATP synthesis.</text>
</comment>
<feature type="transmembrane region" description="Helical" evidence="20">
    <location>
        <begin position="78"/>
        <end position="99"/>
    </location>
</feature>
<dbReference type="PROSITE" id="PS51003">
    <property type="entry name" value="CYTB_CTER"/>
    <property type="match status" value="1"/>
</dbReference>
<dbReference type="CDD" id="cd00284">
    <property type="entry name" value="Cytochrome_b_N"/>
    <property type="match status" value="1"/>
</dbReference>
<dbReference type="SUPFAM" id="SSF81648">
    <property type="entry name" value="a domain/subunit of cytochrome bc1 complex (Ubiquinol-cytochrome c reductase)"/>
    <property type="match status" value="1"/>
</dbReference>
<feature type="binding site" description="axial binding residue" evidence="19">
    <location>
        <position position="197"/>
    </location>
    <ligand>
        <name>heme b</name>
        <dbReference type="ChEBI" id="CHEBI:60344"/>
        <label>b566</label>
    </ligand>
    <ligandPart>
        <name>Fe</name>
        <dbReference type="ChEBI" id="CHEBI:18248"/>
    </ligandPart>
</feature>
<feature type="binding site" description="axial binding residue" evidence="19">
    <location>
        <position position="84"/>
    </location>
    <ligand>
        <name>heme b</name>
        <dbReference type="ChEBI" id="CHEBI:60344"/>
        <label>b562</label>
    </ligand>
    <ligandPart>
        <name>Fe</name>
        <dbReference type="ChEBI" id="CHEBI:18248"/>
    </ligandPart>
</feature>
<dbReference type="InterPro" id="IPR005798">
    <property type="entry name" value="Cyt_b/b6_C"/>
</dbReference>
<keyword evidence="11 20" id="KW-0249">Electron transport</keyword>
<feature type="domain" description="Cytochrome b/b6 N-terminal region profile" evidence="21">
    <location>
        <begin position="2"/>
        <end position="210"/>
    </location>
</feature>
<dbReference type="AlphaFoldDB" id="A0A1P8YZJ9"/>
<feature type="transmembrane region" description="Helical" evidence="20">
    <location>
        <begin position="289"/>
        <end position="309"/>
    </location>
</feature>
<dbReference type="PROSITE" id="PS51002">
    <property type="entry name" value="CYTB_NTER"/>
    <property type="match status" value="1"/>
</dbReference>
<dbReference type="EMBL" id="KX641890">
    <property type="protein sequence ID" value="AQD17647.1"/>
    <property type="molecule type" value="Genomic_DNA"/>
</dbReference>
<feature type="transmembrane region" description="Helical" evidence="20">
    <location>
        <begin position="321"/>
        <end position="341"/>
    </location>
</feature>
<keyword evidence="5 20" id="KW-0813">Transport</keyword>
<feature type="domain" description="Cytochrome b/b6 C-terminal region profile" evidence="22">
    <location>
        <begin position="211"/>
        <end position="379"/>
    </location>
</feature>
<keyword evidence="9 19" id="KW-0479">Metal-binding</keyword>
<gene>
    <name evidence="23" type="primary">CYTB</name>
</gene>
<evidence type="ECO:0000256" key="9">
    <source>
        <dbReference type="ARBA" id="ARBA00022723"/>
    </source>
</evidence>
<keyword evidence="6 19" id="KW-0349">Heme</keyword>
<dbReference type="SUPFAM" id="SSF81342">
    <property type="entry name" value="Transmembrane di-heme cytochromes"/>
    <property type="match status" value="1"/>
</dbReference>
<evidence type="ECO:0000256" key="1">
    <source>
        <dbReference type="ARBA" id="ARBA00002566"/>
    </source>
</evidence>
<comment type="subunit">
    <text evidence="3">The main subunits of complex b-c1 are: cytochrome b, cytochrome c1 and the Rieske protein.</text>
</comment>
<dbReference type="FunFam" id="1.20.810.10:FF:000002">
    <property type="entry name" value="Cytochrome b"/>
    <property type="match status" value="1"/>
</dbReference>
<dbReference type="GO" id="GO:0046872">
    <property type="term" value="F:metal ion binding"/>
    <property type="evidence" value="ECO:0007669"/>
    <property type="project" value="UniProtKB-UniRule"/>
</dbReference>
<organism evidence="23">
    <name type="scientific">Callosobruchus chinensis</name>
    <name type="common">Pulse beetle</name>
    <name type="synonym">Pachymerus chinensis</name>
    <dbReference type="NCBI Taxonomy" id="146774"/>
    <lineage>
        <taxon>Eukaryota</taxon>
        <taxon>Metazoa</taxon>
        <taxon>Ecdysozoa</taxon>
        <taxon>Arthropoda</taxon>
        <taxon>Hexapoda</taxon>
        <taxon>Insecta</taxon>
        <taxon>Pterygota</taxon>
        <taxon>Neoptera</taxon>
        <taxon>Endopterygota</taxon>
        <taxon>Coleoptera</taxon>
        <taxon>Polyphaga</taxon>
        <taxon>Cucujiformia</taxon>
        <taxon>Chrysomeloidea</taxon>
        <taxon>Chrysomelidae</taxon>
        <taxon>Bruchinae</taxon>
        <taxon>Bruchini</taxon>
        <taxon>Callosobruchus</taxon>
    </lineage>
</organism>
<evidence type="ECO:0000256" key="5">
    <source>
        <dbReference type="ARBA" id="ARBA00022448"/>
    </source>
</evidence>
<feature type="transmembrane region" description="Helical" evidence="20">
    <location>
        <begin position="179"/>
        <end position="200"/>
    </location>
</feature>
<evidence type="ECO:0000256" key="4">
    <source>
        <dbReference type="ARBA" id="ARBA00013531"/>
    </source>
</evidence>
<evidence type="ECO:0000256" key="13">
    <source>
        <dbReference type="ARBA" id="ARBA00023004"/>
    </source>
</evidence>
<dbReference type="Gene3D" id="1.20.810.10">
    <property type="entry name" value="Cytochrome Bc1 Complex, Chain C"/>
    <property type="match status" value="1"/>
</dbReference>
<feature type="transmembrane region" description="Helical" evidence="20">
    <location>
        <begin position="347"/>
        <end position="365"/>
    </location>
</feature>
<dbReference type="InterPro" id="IPR036150">
    <property type="entry name" value="Cyt_b/b6_C_sf"/>
</dbReference>
<dbReference type="InterPro" id="IPR048259">
    <property type="entry name" value="Cytochrome_b_N_euk/bac"/>
</dbReference>
<evidence type="ECO:0000256" key="6">
    <source>
        <dbReference type="ARBA" id="ARBA00022617"/>
    </source>
</evidence>
<feature type="transmembrane region" description="Helical" evidence="20">
    <location>
        <begin position="34"/>
        <end position="57"/>
    </location>
</feature>
<dbReference type="PANTHER" id="PTHR19271">
    <property type="entry name" value="CYTOCHROME B"/>
    <property type="match status" value="1"/>
</dbReference>
<evidence type="ECO:0000256" key="14">
    <source>
        <dbReference type="ARBA" id="ARBA00023075"/>
    </source>
</evidence>
<dbReference type="GO" id="GO:0006122">
    <property type="term" value="P:mitochondrial electron transport, ubiquinol to cytochrome c"/>
    <property type="evidence" value="ECO:0007669"/>
    <property type="project" value="TreeGrafter"/>
</dbReference>
<proteinExistence type="inferred from homology"/>
<evidence type="ECO:0000256" key="11">
    <source>
        <dbReference type="ARBA" id="ARBA00022982"/>
    </source>
</evidence>